<organism evidence="2 3">
    <name type="scientific">Streptosporangium nondiastaticum</name>
    <dbReference type="NCBI Taxonomy" id="35764"/>
    <lineage>
        <taxon>Bacteria</taxon>
        <taxon>Bacillati</taxon>
        <taxon>Actinomycetota</taxon>
        <taxon>Actinomycetes</taxon>
        <taxon>Streptosporangiales</taxon>
        <taxon>Streptosporangiaceae</taxon>
        <taxon>Streptosporangium</taxon>
    </lineage>
</organism>
<dbReference type="EMBL" id="PXWG01000127">
    <property type="protein sequence ID" value="PSJ25308.1"/>
    <property type="molecule type" value="Genomic_DNA"/>
</dbReference>
<feature type="domain" description="SnoaL-like" evidence="1">
    <location>
        <begin position="20"/>
        <end position="149"/>
    </location>
</feature>
<dbReference type="SUPFAM" id="SSF54427">
    <property type="entry name" value="NTF2-like"/>
    <property type="match status" value="1"/>
</dbReference>
<dbReference type="Pfam" id="PF13577">
    <property type="entry name" value="SnoaL_4"/>
    <property type="match status" value="1"/>
</dbReference>
<reference evidence="2 3" key="1">
    <citation type="submission" date="2018-03" db="EMBL/GenBank/DDBJ databases">
        <title>Chitinolytic properties of Streptosporangium nondiastaticum TBG75A20.</title>
        <authorList>
            <person name="Gayathri V."/>
            <person name="Shiburaj S."/>
        </authorList>
    </citation>
    <scope>NUCLEOTIDE SEQUENCE [LARGE SCALE GENOMIC DNA]</scope>
    <source>
        <strain evidence="2 3">TBG75A20</strain>
    </source>
</reference>
<dbReference type="InterPro" id="IPR032710">
    <property type="entry name" value="NTF2-like_dom_sf"/>
</dbReference>
<proteinExistence type="predicted"/>
<dbReference type="AlphaFoldDB" id="A0A9X7JK91"/>
<dbReference type="OrthoDB" id="981191at2"/>
<dbReference type="InterPro" id="IPR037401">
    <property type="entry name" value="SnoaL-like"/>
</dbReference>
<sequence length="169" mass="18996">MTSPESALAREVAALRAELRSLADRVEIRELFDRYVAALDTVDEESYDDAWFRTVFTDDVRLVFPVGDHRGVTGLCAFQRTAKARWARTHHIGANCVVDVTGDRAAVRSHQLATHSHRDDPRTTEHLSVGGHYTAEAVRTDAGWRFSRMEFHPVWLAGPRHPSLAHLGI</sequence>
<dbReference type="CDD" id="cd00531">
    <property type="entry name" value="NTF2_like"/>
    <property type="match status" value="1"/>
</dbReference>
<name>A0A9X7JK91_9ACTN</name>
<comment type="caution">
    <text evidence="2">The sequence shown here is derived from an EMBL/GenBank/DDBJ whole genome shotgun (WGS) entry which is preliminary data.</text>
</comment>
<evidence type="ECO:0000313" key="3">
    <source>
        <dbReference type="Proteomes" id="UP000242427"/>
    </source>
</evidence>
<accession>A0A9X7JK91</accession>
<dbReference type="Gene3D" id="3.10.450.50">
    <property type="match status" value="1"/>
</dbReference>
<dbReference type="RefSeq" id="WP_106681131.1">
    <property type="nucleotide sequence ID" value="NZ_PXWG01000127.1"/>
</dbReference>
<evidence type="ECO:0000259" key="1">
    <source>
        <dbReference type="Pfam" id="PF13577"/>
    </source>
</evidence>
<keyword evidence="3" id="KW-1185">Reference proteome</keyword>
<protein>
    <submittedName>
        <fullName evidence="2">Nuclear transport factor 2 family protein</fullName>
    </submittedName>
</protein>
<evidence type="ECO:0000313" key="2">
    <source>
        <dbReference type="EMBL" id="PSJ25308.1"/>
    </source>
</evidence>
<gene>
    <name evidence="2" type="ORF">B7P34_28845</name>
</gene>
<dbReference type="Proteomes" id="UP000242427">
    <property type="component" value="Unassembled WGS sequence"/>
</dbReference>